<feature type="domain" description="PTS EIIA type-4" evidence="2">
    <location>
        <begin position="7"/>
        <end position="142"/>
    </location>
</feature>
<protein>
    <recommendedName>
        <fullName evidence="2">PTS EIIA type-4 domain-containing protein</fullName>
    </recommendedName>
</protein>
<sequence>MQTAAGNVALVIVSHSRALAEGVRELAARMGGPGVAIYVAAGTPDGGLGTDTEEVRQTLLQALEAREAAVLLFDLGSAYLSSTAALELLDEPFRERVVIADAPLVCGWCGCGGGLRISGRRKPVKKLKRTEQLVRGDRFLFR</sequence>
<dbReference type="PANTHER" id="PTHR38594:SF1">
    <property type="entry name" value="PEP-DEPENDENT DIHYDROXYACETONE KINASE, PHOSPHORYL DONOR SUBUNIT DHAM"/>
    <property type="match status" value="1"/>
</dbReference>
<reference evidence="3" key="1">
    <citation type="journal article" date="2021" name="Microbiology">
        <title>Metagenomic Analysis of the Microbial Community in the Underground Coal Fire Area (Kemerovo Region, Russia) Revealed Predominance of Thermophilic Members of the Phyla Deinococcus-thermus, Aquificae, and Firmicutes.</title>
        <authorList>
            <person name="Kadnikov V."/>
            <person name="Mardanov A.V."/>
            <person name="Beletsky A.V."/>
            <person name="Karnachuk O.V."/>
            <person name="Ravin N.V."/>
        </authorList>
    </citation>
    <scope>NUCLEOTIDE SEQUENCE</scope>
    <source>
        <strain evidence="3">RBS10-49</strain>
    </source>
</reference>
<dbReference type="EMBL" id="JAHHQF010000070">
    <property type="protein sequence ID" value="MBT9282878.1"/>
    <property type="molecule type" value="Genomic_DNA"/>
</dbReference>
<dbReference type="InterPro" id="IPR039643">
    <property type="entry name" value="DhaM"/>
</dbReference>
<dbReference type="Gene3D" id="3.40.50.510">
    <property type="entry name" value="Phosphotransferase system, mannose-type IIA component"/>
    <property type="match status" value="1"/>
</dbReference>
<name>A0A947GHH8_HYDSH</name>
<evidence type="ECO:0000313" key="4">
    <source>
        <dbReference type="Proteomes" id="UP000748108"/>
    </source>
</evidence>
<comment type="caution">
    <text evidence="3">The sequence shown here is derived from an EMBL/GenBank/DDBJ whole genome shotgun (WGS) entry which is preliminary data.</text>
</comment>
<dbReference type="PROSITE" id="PS51096">
    <property type="entry name" value="PTS_EIIA_TYPE_4"/>
    <property type="match status" value="1"/>
</dbReference>
<evidence type="ECO:0000256" key="1">
    <source>
        <dbReference type="ARBA" id="ARBA00022679"/>
    </source>
</evidence>
<dbReference type="InterPro" id="IPR036662">
    <property type="entry name" value="PTS_EIIA_man-typ_sf"/>
</dbReference>
<evidence type="ECO:0000259" key="2">
    <source>
        <dbReference type="PROSITE" id="PS51096"/>
    </source>
</evidence>
<keyword evidence="1" id="KW-0808">Transferase</keyword>
<dbReference type="Pfam" id="PF03610">
    <property type="entry name" value="EIIA-man"/>
    <property type="match status" value="1"/>
</dbReference>
<dbReference type="GO" id="GO:0009401">
    <property type="term" value="P:phosphoenolpyruvate-dependent sugar phosphotransferase system"/>
    <property type="evidence" value="ECO:0007669"/>
    <property type="project" value="InterPro"/>
</dbReference>
<proteinExistence type="predicted"/>
<dbReference type="SUPFAM" id="SSF53062">
    <property type="entry name" value="PTS system fructose IIA component-like"/>
    <property type="match status" value="1"/>
</dbReference>
<dbReference type="GO" id="GO:0019563">
    <property type="term" value="P:glycerol catabolic process"/>
    <property type="evidence" value="ECO:0007669"/>
    <property type="project" value="InterPro"/>
</dbReference>
<gene>
    <name evidence="3" type="ORF">KM312_09595</name>
</gene>
<organism evidence="3 4">
    <name type="scientific">Hydrogenibacillus schlegelii</name>
    <name type="common">Bacillus schlegelii</name>
    <dbReference type="NCBI Taxonomy" id="1484"/>
    <lineage>
        <taxon>Bacteria</taxon>
        <taxon>Bacillati</taxon>
        <taxon>Bacillota</taxon>
        <taxon>Bacilli</taxon>
        <taxon>Bacillales</taxon>
        <taxon>Bacillales Family X. Incertae Sedis</taxon>
        <taxon>Hydrogenibacillus</taxon>
    </lineage>
</organism>
<dbReference type="AlphaFoldDB" id="A0A947GHH8"/>
<dbReference type="Proteomes" id="UP000748108">
    <property type="component" value="Unassembled WGS sequence"/>
</dbReference>
<dbReference type="GO" id="GO:0016020">
    <property type="term" value="C:membrane"/>
    <property type="evidence" value="ECO:0007669"/>
    <property type="project" value="InterPro"/>
</dbReference>
<evidence type="ECO:0000313" key="3">
    <source>
        <dbReference type="EMBL" id="MBT9282878.1"/>
    </source>
</evidence>
<dbReference type="PANTHER" id="PTHR38594">
    <property type="entry name" value="PEP-DEPENDENT DIHYDROXYACETONE KINASE, PHOSPHORYL DONOR SUBUNIT DHAM"/>
    <property type="match status" value="1"/>
</dbReference>
<dbReference type="GO" id="GO:0047324">
    <property type="term" value="F:phosphoenolpyruvate-glycerone phosphotransferase activity"/>
    <property type="evidence" value="ECO:0007669"/>
    <property type="project" value="InterPro"/>
</dbReference>
<dbReference type="InterPro" id="IPR004701">
    <property type="entry name" value="PTS_EIIA_man-typ"/>
</dbReference>
<accession>A0A947GHH8</accession>